<dbReference type="AlphaFoldDB" id="A0A6C0J4A1"/>
<accession>A0A6C0J4A1</accession>
<dbReference type="EMBL" id="MN740296">
    <property type="protein sequence ID" value="QHT98777.1"/>
    <property type="molecule type" value="Genomic_DNA"/>
</dbReference>
<protein>
    <submittedName>
        <fullName evidence="2">Uncharacterized protein</fullName>
    </submittedName>
</protein>
<sequence length="320" mass="37668">MEKTRNFDMKEFQEVVIPSMLTNRTDYYIKGGKAYDTYFKDTTNSKNFELVGNKDFLEYIKEYLTSYSQKLNLFLITTPLIGKDKSNKIQFSYNIDGVNHYFMDVTITESHLEYLVMCGLNYMTLMNFVSDLFLTQNSLLDKVINISWENLSNEFKRYLLVHCDTEGTEIGLFNHSETCKAYIKCLEHDFQIIKNVSNCSDEIHWCEDNIIEEHDCKKQEIRPGIDEANPSCLECNFKSQFATLLGKSKYKRVFITKEGDILIKSPFDKERPKRSMSESEKEMINKENMKMEKQNIKEQEELKLLRSLDLSKEELVKLIQ</sequence>
<evidence type="ECO:0000313" key="2">
    <source>
        <dbReference type="EMBL" id="QHT98777.1"/>
    </source>
</evidence>
<proteinExistence type="predicted"/>
<reference evidence="2" key="1">
    <citation type="journal article" date="2020" name="Nature">
        <title>Giant virus diversity and host interactions through global metagenomics.</title>
        <authorList>
            <person name="Schulz F."/>
            <person name="Roux S."/>
            <person name="Paez-Espino D."/>
            <person name="Jungbluth S."/>
            <person name="Walsh D.A."/>
            <person name="Denef V.J."/>
            <person name="McMahon K.D."/>
            <person name="Konstantinidis K.T."/>
            <person name="Eloe-Fadrosh E.A."/>
            <person name="Kyrpides N.C."/>
            <person name="Woyke T."/>
        </authorList>
    </citation>
    <scope>NUCLEOTIDE SEQUENCE</scope>
    <source>
        <strain evidence="2">GVMAG-M-3300025676-16</strain>
    </source>
</reference>
<feature type="region of interest" description="Disordered" evidence="1">
    <location>
        <begin position="269"/>
        <end position="293"/>
    </location>
</feature>
<organism evidence="2">
    <name type="scientific">viral metagenome</name>
    <dbReference type="NCBI Taxonomy" id="1070528"/>
    <lineage>
        <taxon>unclassified sequences</taxon>
        <taxon>metagenomes</taxon>
        <taxon>organismal metagenomes</taxon>
    </lineage>
</organism>
<evidence type="ECO:0000256" key="1">
    <source>
        <dbReference type="SAM" id="MobiDB-lite"/>
    </source>
</evidence>
<name>A0A6C0J4A1_9ZZZZ</name>